<dbReference type="InterPro" id="IPR013162">
    <property type="entry name" value="CD80_C2-set"/>
</dbReference>
<evidence type="ECO:0000256" key="8">
    <source>
        <dbReference type="ARBA" id="ARBA00022889"/>
    </source>
</evidence>
<protein>
    <recommendedName>
        <fullName evidence="17">Nectin cell adhesion molecule 3</fullName>
    </recommendedName>
</protein>
<dbReference type="SMART" id="SM00406">
    <property type="entry name" value="IGv"/>
    <property type="match status" value="1"/>
</dbReference>
<dbReference type="Pfam" id="PF08205">
    <property type="entry name" value="C2-set_2"/>
    <property type="match status" value="1"/>
</dbReference>
<feature type="domain" description="Ig-like" evidence="20">
    <location>
        <begin position="149"/>
        <end position="236"/>
    </location>
</feature>
<evidence type="ECO:0000256" key="4">
    <source>
        <dbReference type="ARBA" id="ARBA00022475"/>
    </source>
</evidence>
<evidence type="ECO:0000256" key="9">
    <source>
        <dbReference type="ARBA" id="ARBA00022949"/>
    </source>
</evidence>
<keyword evidence="22" id="KW-1185">Reference proteome</keyword>
<gene>
    <name evidence="21" type="primary">si:ch73-22o12.1</name>
</gene>
<evidence type="ECO:0000256" key="13">
    <source>
        <dbReference type="ARBA" id="ARBA00023180"/>
    </source>
</evidence>
<keyword evidence="8" id="KW-0130">Cell adhesion</keyword>
<dbReference type="InterPro" id="IPR007110">
    <property type="entry name" value="Ig-like_dom"/>
</dbReference>
<organism evidence="21 22">
    <name type="scientific">Denticeps clupeoides</name>
    <name type="common">denticle herring</name>
    <dbReference type="NCBI Taxonomy" id="299321"/>
    <lineage>
        <taxon>Eukaryota</taxon>
        <taxon>Metazoa</taxon>
        <taxon>Chordata</taxon>
        <taxon>Craniata</taxon>
        <taxon>Vertebrata</taxon>
        <taxon>Euteleostomi</taxon>
        <taxon>Actinopterygii</taxon>
        <taxon>Neopterygii</taxon>
        <taxon>Teleostei</taxon>
        <taxon>Clupei</taxon>
        <taxon>Clupeiformes</taxon>
        <taxon>Denticipitoidei</taxon>
        <taxon>Denticipitidae</taxon>
        <taxon>Denticeps</taxon>
    </lineage>
</organism>
<dbReference type="PANTHER" id="PTHR47387">
    <property type="entry name" value="NECTIN-2"/>
    <property type="match status" value="1"/>
</dbReference>
<keyword evidence="7" id="KW-0677">Repeat</keyword>
<keyword evidence="6 19" id="KW-0732">Signal</keyword>
<comment type="subcellular location">
    <subcellularLocation>
        <location evidence="2">Cell junction</location>
        <location evidence="2">Adherens junction</location>
    </subcellularLocation>
    <subcellularLocation>
        <location evidence="1">Cell membrane</location>
        <topology evidence="1">Single-pass type I membrane protein</topology>
    </subcellularLocation>
</comment>
<comment type="function">
    <text evidence="15">Cell adhesion molecule that promotes cell-cell contacts and plays important roles in the development of the nervous system. Acts by forming homophilic or heterophilic trans-dimers.</text>
</comment>
<dbReference type="InterPro" id="IPR003599">
    <property type="entry name" value="Ig_sub"/>
</dbReference>
<dbReference type="AlphaFoldDB" id="A0AAY4AB12"/>
<keyword evidence="11 18" id="KW-0472">Membrane</keyword>
<keyword evidence="13" id="KW-0325">Glycoprotein</keyword>
<evidence type="ECO:0000256" key="6">
    <source>
        <dbReference type="ARBA" id="ARBA00022729"/>
    </source>
</evidence>
<dbReference type="Gene3D" id="2.60.40.10">
    <property type="entry name" value="Immunoglobulins"/>
    <property type="match status" value="3"/>
</dbReference>
<evidence type="ECO:0000256" key="2">
    <source>
        <dbReference type="ARBA" id="ARBA00004536"/>
    </source>
</evidence>
<dbReference type="InterPro" id="IPR013783">
    <property type="entry name" value="Ig-like_fold"/>
</dbReference>
<evidence type="ECO:0000256" key="10">
    <source>
        <dbReference type="ARBA" id="ARBA00022989"/>
    </source>
</evidence>
<comment type="subunit">
    <text evidence="16">Cis- and trans-homodimer. Can form trans-heterodimers.</text>
</comment>
<keyword evidence="5 18" id="KW-0812">Transmembrane</keyword>
<evidence type="ECO:0000256" key="18">
    <source>
        <dbReference type="SAM" id="Phobius"/>
    </source>
</evidence>
<evidence type="ECO:0000256" key="14">
    <source>
        <dbReference type="ARBA" id="ARBA00023319"/>
    </source>
</evidence>
<reference evidence="21" key="3">
    <citation type="submission" date="2025-09" db="UniProtKB">
        <authorList>
            <consortium name="Ensembl"/>
        </authorList>
    </citation>
    <scope>IDENTIFICATION</scope>
</reference>
<evidence type="ECO:0000313" key="21">
    <source>
        <dbReference type="Ensembl" id="ENSDCDP00010006142.1"/>
    </source>
</evidence>
<evidence type="ECO:0000256" key="5">
    <source>
        <dbReference type="ARBA" id="ARBA00022692"/>
    </source>
</evidence>
<dbReference type="PANTHER" id="PTHR47387:SF1">
    <property type="entry name" value="NECTIN-2"/>
    <property type="match status" value="1"/>
</dbReference>
<reference evidence="21 22" key="1">
    <citation type="submission" date="2020-06" db="EMBL/GenBank/DDBJ databases">
        <authorList>
            <consortium name="Wellcome Sanger Institute Data Sharing"/>
        </authorList>
    </citation>
    <scope>NUCLEOTIDE SEQUENCE [LARGE SCALE GENOMIC DNA]</scope>
</reference>
<evidence type="ECO:0000259" key="20">
    <source>
        <dbReference type="PROSITE" id="PS50835"/>
    </source>
</evidence>
<dbReference type="RefSeq" id="XP_028837627.1">
    <property type="nucleotide sequence ID" value="XM_028981794.1"/>
</dbReference>
<name>A0AAY4AB12_9TELE</name>
<dbReference type="InterPro" id="IPR052659">
    <property type="entry name" value="Nectin/PVR"/>
</dbReference>
<dbReference type="FunFam" id="2.60.40.10:FF:000298">
    <property type="entry name" value="Nectin cell adhesion molecule 3"/>
    <property type="match status" value="1"/>
</dbReference>
<evidence type="ECO:0000256" key="17">
    <source>
        <dbReference type="ARBA" id="ARBA00082570"/>
    </source>
</evidence>
<dbReference type="PROSITE" id="PS50835">
    <property type="entry name" value="IG_LIKE"/>
    <property type="match status" value="3"/>
</dbReference>
<dbReference type="SMART" id="SM00409">
    <property type="entry name" value="IG"/>
    <property type="match status" value="3"/>
</dbReference>
<keyword evidence="10 18" id="KW-1133">Transmembrane helix</keyword>
<dbReference type="Ensembl" id="ENSDCDT00010006354.1">
    <property type="protein sequence ID" value="ENSDCDP00010006142.1"/>
    <property type="gene ID" value="ENSDCDG00010002673.1"/>
</dbReference>
<evidence type="ECO:0000256" key="12">
    <source>
        <dbReference type="ARBA" id="ARBA00023157"/>
    </source>
</evidence>
<feature type="domain" description="Ig-like" evidence="20">
    <location>
        <begin position="19"/>
        <end position="141"/>
    </location>
</feature>
<proteinExistence type="inferred from homology"/>
<dbReference type="InterPro" id="IPR036179">
    <property type="entry name" value="Ig-like_dom_sf"/>
</dbReference>
<keyword evidence="9" id="KW-0965">Cell junction</keyword>
<feature type="domain" description="Ig-like" evidence="20">
    <location>
        <begin position="247"/>
        <end position="331"/>
    </location>
</feature>
<evidence type="ECO:0000256" key="19">
    <source>
        <dbReference type="SAM" id="SignalP"/>
    </source>
</evidence>
<keyword evidence="4" id="KW-1003">Cell membrane</keyword>
<evidence type="ECO:0000313" key="22">
    <source>
        <dbReference type="Proteomes" id="UP000694580"/>
    </source>
</evidence>
<dbReference type="Pfam" id="PF07686">
    <property type="entry name" value="V-set"/>
    <property type="match status" value="1"/>
</dbReference>
<dbReference type="GO" id="GO:0007155">
    <property type="term" value="P:cell adhesion"/>
    <property type="evidence" value="ECO:0007669"/>
    <property type="project" value="UniProtKB-KW"/>
</dbReference>
<evidence type="ECO:0000256" key="11">
    <source>
        <dbReference type="ARBA" id="ARBA00023136"/>
    </source>
</evidence>
<evidence type="ECO:0000256" key="3">
    <source>
        <dbReference type="ARBA" id="ARBA00007810"/>
    </source>
</evidence>
<evidence type="ECO:0000256" key="1">
    <source>
        <dbReference type="ARBA" id="ARBA00004251"/>
    </source>
</evidence>
<accession>A0AAY4AB12</accession>
<keyword evidence="14" id="KW-0393">Immunoglobulin domain</keyword>
<sequence length="519" mass="56662">MTAEARDGGCRTPGMKLLPSFLLLLFFRGSAGQRVGVDPEVMSYPGQNVTLRCQFNNQGNTELTQVSWILEPTVGERINIAVYHPKFGASYPDSPVSGRVKFISPSLESPSIVLLNLRMKDEGRYICEYATYPTGNEQGITNLVMLAKPRNSASAVTVVAGDQPVVVASCESASGRPAAKITWVTSLKGEVNTVSQQESNNTVTMRSEYKLLPSEADNGKEISCEVEHRTQDRSESFPMKIEVQYPPKVTILGYDNNWYVGRTNAKLVCQAQGNPNPKTVAWRTVSGLMPNTVLIEENKLTVQKVDDSVNTTFVCEVVNTLGAGRDQVTVYVRDAPVNPSNAGVVAGVVIGCLLALLLVGILVAVLITRSRRQQQQGYRGNQKNHGDGAFDIKSRLFGAGKKGSKNGMGSNGAGNNNGPIIYTYRDGMTETALAEKSNHCMLTTTPTAQDILLSGEMDEAERRKFDELEEEDERYDHFGTGGPVLQIRPHDEEMGDGYLDDDMESQRDGSVISRTAVYV</sequence>
<dbReference type="InterPro" id="IPR013106">
    <property type="entry name" value="Ig_V-set"/>
</dbReference>
<feature type="transmembrane region" description="Helical" evidence="18">
    <location>
        <begin position="342"/>
        <end position="367"/>
    </location>
</feature>
<evidence type="ECO:0000256" key="7">
    <source>
        <dbReference type="ARBA" id="ARBA00022737"/>
    </source>
</evidence>
<keyword evidence="12" id="KW-1015">Disulfide bond</keyword>
<dbReference type="GeneTree" id="ENSGT00940000165364"/>
<feature type="chain" id="PRO_5044288887" description="Nectin cell adhesion molecule 3" evidence="19">
    <location>
        <begin position="33"/>
        <end position="519"/>
    </location>
</feature>
<dbReference type="FunFam" id="2.60.40.10:FF:000304">
    <property type="entry name" value="Nectin cell adhesion molecule 1"/>
    <property type="match status" value="1"/>
</dbReference>
<dbReference type="GO" id="GO:0005912">
    <property type="term" value="C:adherens junction"/>
    <property type="evidence" value="ECO:0007669"/>
    <property type="project" value="UniProtKB-SubCell"/>
</dbReference>
<dbReference type="GO" id="GO:0005886">
    <property type="term" value="C:plasma membrane"/>
    <property type="evidence" value="ECO:0007669"/>
    <property type="project" value="UniProtKB-SubCell"/>
</dbReference>
<evidence type="ECO:0000256" key="16">
    <source>
        <dbReference type="ARBA" id="ARBA00062858"/>
    </source>
</evidence>
<dbReference type="GeneID" id="114791176"/>
<comment type="similarity">
    <text evidence="3">Belongs to the nectin family.</text>
</comment>
<evidence type="ECO:0000256" key="15">
    <source>
        <dbReference type="ARBA" id="ARBA00058274"/>
    </source>
</evidence>
<reference evidence="21" key="2">
    <citation type="submission" date="2025-08" db="UniProtKB">
        <authorList>
            <consortium name="Ensembl"/>
        </authorList>
    </citation>
    <scope>IDENTIFICATION</scope>
</reference>
<dbReference type="SUPFAM" id="SSF48726">
    <property type="entry name" value="Immunoglobulin"/>
    <property type="match status" value="3"/>
</dbReference>
<feature type="signal peptide" evidence="19">
    <location>
        <begin position="1"/>
        <end position="32"/>
    </location>
</feature>
<dbReference type="Proteomes" id="UP000694580">
    <property type="component" value="Chromosome 5"/>
</dbReference>